<feature type="signal peptide" evidence="2">
    <location>
        <begin position="1"/>
        <end position="21"/>
    </location>
</feature>
<dbReference type="PANTHER" id="PTHR42928">
    <property type="entry name" value="TRICARBOXYLATE-BINDING PROTEIN"/>
    <property type="match status" value="1"/>
</dbReference>
<keyword evidence="4" id="KW-1185">Reference proteome</keyword>
<dbReference type="Proteomes" id="UP000503840">
    <property type="component" value="Unassembled WGS sequence"/>
</dbReference>
<evidence type="ECO:0000256" key="1">
    <source>
        <dbReference type="ARBA" id="ARBA00006987"/>
    </source>
</evidence>
<comment type="caution">
    <text evidence="3">The sequence shown here is derived from an EMBL/GenBank/DDBJ whole genome shotgun (WGS) entry which is preliminary data.</text>
</comment>
<dbReference type="SUPFAM" id="SSF53850">
    <property type="entry name" value="Periplasmic binding protein-like II"/>
    <property type="match status" value="1"/>
</dbReference>
<keyword evidence="2" id="KW-0732">Signal</keyword>
<dbReference type="Pfam" id="PF03401">
    <property type="entry name" value="TctC"/>
    <property type="match status" value="1"/>
</dbReference>
<accession>A0A7J0BJ16</accession>
<dbReference type="Gene3D" id="3.40.190.10">
    <property type="entry name" value="Periplasmic binding protein-like II"/>
    <property type="match status" value="1"/>
</dbReference>
<comment type="similarity">
    <text evidence="1">Belongs to the UPF0065 (bug) family.</text>
</comment>
<dbReference type="PANTHER" id="PTHR42928:SF5">
    <property type="entry name" value="BLR1237 PROTEIN"/>
    <property type="match status" value="1"/>
</dbReference>
<dbReference type="CDD" id="cd07012">
    <property type="entry name" value="PBP2_Bug_TTT"/>
    <property type="match status" value="1"/>
</dbReference>
<evidence type="ECO:0008006" key="5">
    <source>
        <dbReference type="Google" id="ProtNLM"/>
    </source>
</evidence>
<feature type="chain" id="PRO_5029657712" description="Tricarboxylate transport protein TctC" evidence="2">
    <location>
        <begin position="22"/>
        <end position="313"/>
    </location>
</feature>
<protein>
    <recommendedName>
        <fullName evidence="5">Tricarboxylate transport protein TctC</fullName>
    </recommendedName>
</protein>
<evidence type="ECO:0000313" key="4">
    <source>
        <dbReference type="Proteomes" id="UP000503840"/>
    </source>
</evidence>
<proteinExistence type="inferred from homology"/>
<dbReference type="InterPro" id="IPR042100">
    <property type="entry name" value="Bug_dom1"/>
</dbReference>
<gene>
    <name evidence="3" type="ORF">DSM101010T_15960</name>
</gene>
<reference evidence="3 4" key="1">
    <citation type="submission" date="2020-05" db="EMBL/GenBank/DDBJ databases">
        <title>Draft genome sequence of Desulfovibrio sp. strain HN2T.</title>
        <authorList>
            <person name="Ueno A."/>
            <person name="Tamazawa S."/>
            <person name="Tamamura S."/>
            <person name="Murakami T."/>
            <person name="Kiyama T."/>
            <person name="Inomata H."/>
            <person name="Amano Y."/>
            <person name="Miyakawa K."/>
            <person name="Tamaki H."/>
            <person name="Naganuma T."/>
            <person name="Kaneko K."/>
        </authorList>
    </citation>
    <scope>NUCLEOTIDE SEQUENCE [LARGE SCALE GENOMIC DNA]</scope>
    <source>
        <strain evidence="3 4">HN2</strain>
    </source>
</reference>
<name>A0A7J0BJ16_9BACT</name>
<dbReference type="PIRSF" id="PIRSF017082">
    <property type="entry name" value="YflP"/>
    <property type="match status" value="1"/>
</dbReference>
<organism evidence="3 4">
    <name type="scientific">Desulfovibrio subterraneus</name>
    <dbReference type="NCBI Taxonomy" id="2718620"/>
    <lineage>
        <taxon>Bacteria</taxon>
        <taxon>Pseudomonadati</taxon>
        <taxon>Thermodesulfobacteriota</taxon>
        <taxon>Desulfovibrionia</taxon>
        <taxon>Desulfovibrionales</taxon>
        <taxon>Desulfovibrionaceae</taxon>
        <taxon>Desulfovibrio</taxon>
    </lineage>
</organism>
<evidence type="ECO:0000256" key="2">
    <source>
        <dbReference type="SAM" id="SignalP"/>
    </source>
</evidence>
<dbReference type="Gene3D" id="3.40.190.150">
    <property type="entry name" value="Bordetella uptake gene, domain 1"/>
    <property type="match status" value="1"/>
</dbReference>
<dbReference type="RefSeq" id="WP_174404903.1">
    <property type="nucleotide sequence ID" value="NZ_BLVO01000013.1"/>
</dbReference>
<evidence type="ECO:0000313" key="3">
    <source>
        <dbReference type="EMBL" id="GFM33231.1"/>
    </source>
</evidence>
<sequence>MRKLFALLLAMVFVFPAYAFAEYPEKPITIIVPSKAGGSTDTTARIFINAAKKYWKGADFVVQNVPGSGGQKGFELIARSKTDGYTIGMLFTTQVVSHIVAKRATYTLDSFHLMGNTVDDPVLIAVPLESPIKDLASFIEAAKAKPLTVAVNGIGSDDFIAAKKFENRTGTTFNLLPTKGSTEQKAMILGNHCDASFMNLSQMHSQQKAGTARIIAMLTDVRSDLLPEVPTAKEQGVSVSMTAVRGFAAPAGIDKEIQDKLDDLLVKVNSDPDYISDCEKNVFSRLPMSGKDFRSYLDELQVETQTFYDKNPW</sequence>
<dbReference type="InterPro" id="IPR005064">
    <property type="entry name" value="BUG"/>
</dbReference>
<dbReference type="EMBL" id="BLVO01000013">
    <property type="protein sequence ID" value="GFM33231.1"/>
    <property type="molecule type" value="Genomic_DNA"/>
</dbReference>
<dbReference type="AlphaFoldDB" id="A0A7J0BJ16"/>